<gene>
    <name evidence="7" type="ORF">EUX98_g4649</name>
</gene>
<dbReference type="InterPro" id="IPR002893">
    <property type="entry name" value="Znf_MYND"/>
</dbReference>
<proteinExistence type="predicted"/>
<keyword evidence="2 4" id="KW-0863">Zinc-finger</keyword>
<evidence type="ECO:0000256" key="2">
    <source>
        <dbReference type="ARBA" id="ARBA00022771"/>
    </source>
</evidence>
<feature type="transmembrane region" description="Helical" evidence="5">
    <location>
        <begin position="26"/>
        <end position="48"/>
    </location>
</feature>
<feature type="domain" description="MYND-type" evidence="6">
    <location>
        <begin position="82"/>
        <end position="116"/>
    </location>
</feature>
<dbReference type="Pfam" id="PF14737">
    <property type="entry name" value="DUF4470"/>
    <property type="match status" value="1"/>
</dbReference>
<evidence type="ECO:0000256" key="3">
    <source>
        <dbReference type="ARBA" id="ARBA00022833"/>
    </source>
</evidence>
<evidence type="ECO:0000256" key="1">
    <source>
        <dbReference type="ARBA" id="ARBA00022723"/>
    </source>
</evidence>
<dbReference type="GO" id="GO:0008270">
    <property type="term" value="F:zinc ion binding"/>
    <property type="evidence" value="ECO:0007669"/>
    <property type="project" value="UniProtKB-KW"/>
</dbReference>
<comment type="caution">
    <text evidence="7">The sequence shown here is derived from an EMBL/GenBank/DDBJ whole genome shotgun (WGS) entry which is preliminary data.</text>
</comment>
<reference evidence="7 8" key="1">
    <citation type="submission" date="2019-02" db="EMBL/GenBank/DDBJ databases">
        <title>Genome sequencing of the rare red list fungi Antrodiella citrinella (Flaviporus citrinellus).</title>
        <authorList>
            <person name="Buettner E."/>
            <person name="Kellner H."/>
        </authorList>
    </citation>
    <scope>NUCLEOTIDE SEQUENCE [LARGE SCALE GENOMIC DNA]</scope>
    <source>
        <strain evidence="7 8">DSM 108506</strain>
    </source>
</reference>
<evidence type="ECO:0000256" key="4">
    <source>
        <dbReference type="PROSITE-ProRule" id="PRU00134"/>
    </source>
</evidence>
<protein>
    <recommendedName>
        <fullName evidence="6">MYND-type domain-containing protein</fullName>
    </recommendedName>
</protein>
<dbReference type="AlphaFoldDB" id="A0A4S4MVX2"/>
<evidence type="ECO:0000259" key="6">
    <source>
        <dbReference type="PROSITE" id="PS50865"/>
    </source>
</evidence>
<keyword evidence="1" id="KW-0479">Metal-binding</keyword>
<keyword evidence="5" id="KW-0812">Transmembrane</keyword>
<organism evidence="7 8">
    <name type="scientific">Antrodiella citrinella</name>
    <dbReference type="NCBI Taxonomy" id="2447956"/>
    <lineage>
        <taxon>Eukaryota</taxon>
        <taxon>Fungi</taxon>
        <taxon>Dikarya</taxon>
        <taxon>Basidiomycota</taxon>
        <taxon>Agaricomycotina</taxon>
        <taxon>Agaricomycetes</taxon>
        <taxon>Polyporales</taxon>
        <taxon>Steccherinaceae</taxon>
        <taxon>Antrodiella</taxon>
    </lineage>
</organism>
<dbReference type="Proteomes" id="UP000308730">
    <property type="component" value="Unassembled WGS sequence"/>
</dbReference>
<keyword evidence="5" id="KW-0472">Membrane</keyword>
<sequence length="549" mass="61354">MRRSFEQIYEHPSFDFDPSRKEQATICAVVGAAVAVVSTVAAIGLNAVPNPALNGLTLGNDPAGGINPLQRLPCANYNVAKSWTCPNAIVFHCSVCHLVSYCSETCQKQHWPSHKRGPSIPSCIYHALAEHPINVASGDLRDLIHTVNQIPLDYTGQLTVLLNDRDATVTIRNLLILLILGREPDTAKAAELALHLWYSAFVQASHQTAILSLALSVVEELKKPAFAIKLGSKASLSVSFEEKMTTVGFLAFLSSKYDFEQAQTEFQRVFMPTVLAAGKAHGVHRADLFRSLYFYLTDEFRTFADRIQRFQISFHMLCDDTKVVATGIRQGVYMNAAIPRNILFDRIDVSNIVDQNYLGVNSVVASWGPLLNKNNRHATLLGYFMNWVMFEPKAKPGHGSPEKMAEWVKERMDAAQLSLATILMKGRYNDAIYEAVYDNSAAFVGYLNRLGVAQQARVVNLKLKSAHTIVLYRQFARLGDSSNALPYLPDEESWYLKLYLCSHAFTGRTIEFGPYQDANQRMNILTLEFLSLQEERSIITQIDCNGRPH</sequence>
<dbReference type="SUPFAM" id="SSF144232">
    <property type="entry name" value="HIT/MYND zinc finger-like"/>
    <property type="match status" value="1"/>
</dbReference>
<dbReference type="Gene3D" id="6.10.140.2220">
    <property type="match status" value="1"/>
</dbReference>
<dbReference type="OrthoDB" id="2791063at2759"/>
<keyword evidence="5" id="KW-1133">Transmembrane helix</keyword>
<dbReference type="PROSITE" id="PS50865">
    <property type="entry name" value="ZF_MYND_2"/>
    <property type="match status" value="1"/>
</dbReference>
<evidence type="ECO:0000313" key="7">
    <source>
        <dbReference type="EMBL" id="THH29538.1"/>
    </source>
</evidence>
<dbReference type="Pfam" id="PF01753">
    <property type="entry name" value="zf-MYND"/>
    <property type="match status" value="1"/>
</dbReference>
<dbReference type="EMBL" id="SGPM01000119">
    <property type="protein sequence ID" value="THH29538.1"/>
    <property type="molecule type" value="Genomic_DNA"/>
</dbReference>
<evidence type="ECO:0000256" key="5">
    <source>
        <dbReference type="SAM" id="Phobius"/>
    </source>
</evidence>
<name>A0A4S4MVX2_9APHY</name>
<keyword evidence="3" id="KW-0862">Zinc</keyword>
<accession>A0A4S4MVX2</accession>
<evidence type="ECO:0000313" key="8">
    <source>
        <dbReference type="Proteomes" id="UP000308730"/>
    </source>
</evidence>
<dbReference type="InterPro" id="IPR027974">
    <property type="entry name" value="DUF4470"/>
</dbReference>
<keyword evidence="8" id="KW-1185">Reference proteome</keyword>